<feature type="region of interest" description="Disordered" evidence="1">
    <location>
        <begin position="231"/>
        <end position="253"/>
    </location>
</feature>
<dbReference type="AlphaFoldDB" id="A0A0G4MKP2"/>
<evidence type="ECO:0000313" key="2">
    <source>
        <dbReference type="EMBL" id="CRK29626.1"/>
    </source>
</evidence>
<proteinExistence type="predicted"/>
<reference evidence="4 5" key="1">
    <citation type="submission" date="2015-05" db="EMBL/GenBank/DDBJ databases">
        <authorList>
            <person name="Fogelqvist Johan"/>
        </authorList>
    </citation>
    <scope>NUCLEOTIDE SEQUENCE [LARGE SCALE GENOMIC DNA]</scope>
    <source>
        <strain evidence="3">VL1</strain>
        <strain evidence="2">VL2</strain>
    </source>
</reference>
<dbReference type="Proteomes" id="UP000045706">
    <property type="component" value="Unassembled WGS sequence"/>
</dbReference>
<accession>A0A0G4MKP2</accession>
<dbReference type="CDD" id="cd00048">
    <property type="entry name" value="DSRM_SF"/>
    <property type="match status" value="1"/>
</dbReference>
<evidence type="ECO:0000313" key="3">
    <source>
        <dbReference type="EMBL" id="CRK34732.1"/>
    </source>
</evidence>
<protein>
    <recommendedName>
        <fullName evidence="6">DRBM domain-containing protein</fullName>
    </recommendedName>
</protein>
<keyword evidence="4" id="KW-1185">Reference proteome</keyword>
<sequence length="351" mass="38171">MAPYDIDWEGLKRFISEKEDYERNFGTAAPLTNAERAAIYTLVPPPQASPEEATDDINWVSTLLHYVQVHHHTSDIKFTDKPVHLPNPVGKGTDLKWRCFTELPNGEGPFPRHGYGAAADGAGPVFARKQDAKQFAARSVCEYLMSNNRMDMSQAVSKMIVPSKRKPTAAAAAPSPTAASPARTETTPLTKRQGFQDGDVPRQNLPPTSAIPGLSIAPFSSDAIQPRSVFQANINPPPSIPAPGDSVPRSEPQPVTGQVAELARLLKLPQPRYDCIADAGNGNTWSVRVDFGDHHLPPVGLGAFSGVLTKKAAKEKSAEAVLEWMLGVKENREQIAKEFLEGSFFDTRAQV</sequence>
<evidence type="ECO:0000256" key="1">
    <source>
        <dbReference type="SAM" id="MobiDB-lite"/>
    </source>
</evidence>
<gene>
    <name evidence="3" type="ORF">BN1708_006468</name>
    <name evidence="2" type="ORF">BN1723_000545</name>
</gene>
<evidence type="ECO:0000313" key="5">
    <source>
        <dbReference type="Proteomes" id="UP000045706"/>
    </source>
</evidence>
<name>A0A0G4MKP2_VERLO</name>
<dbReference type="EMBL" id="CVQH01023194">
    <property type="protein sequence ID" value="CRK34732.1"/>
    <property type="molecule type" value="Genomic_DNA"/>
</dbReference>
<organism evidence="3 4">
    <name type="scientific">Verticillium longisporum</name>
    <name type="common">Verticillium dahliae var. longisporum</name>
    <dbReference type="NCBI Taxonomy" id="100787"/>
    <lineage>
        <taxon>Eukaryota</taxon>
        <taxon>Fungi</taxon>
        <taxon>Dikarya</taxon>
        <taxon>Ascomycota</taxon>
        <taxon>Pezizomycotina</taxon>
        <taxon>Sordariomycetes</taxon>
        <taxon>Hypocreomycetidae</taxon>
        <taxon>Glomerellales</taxon>
        <taxon>Plectosphaerellaceae</taxon>
        <taxon>Verticillium</taxon>
    </lineage>
</organism>
<dbReference type="SUPFAM" id="SSF54768">
    <property type="entry name" value="dsRNA-binding domain-like"/>
    <property type="match status" value="1"/>
</dbReference>
<feature type="compositionally biased region" description="Low complexity" evidence="1">
    <location>
        <begin position="168"/>
        <end position="188"/>
    </location>
</feature>
<feature type="region of interest" description="Disordered" evidence="1">
    <location>
        <begin position="166"/>
        <end position="212"/>
    </location>
</feature>
<dbReference type="Proteomes" id="UP000044602">
    <property type="component" value="Unassembled WGS sequence"/>
</dbReference>
<dbReference type="EMBL" id="CVQI01022223">
    <property type="protein sequence ID" value="CRK29626.1"/>
    <property type="molecule type" value="Genomic_DNA"/>
</dbReference>
<evidence type="ECO:0008006" key="6">
    <source>
        <dbReference type="Google" id="ProtNLM"/>
    </source>
</evidence>
<evidence type="ECO:0000313" key="4">
    <source>
        <dbReference type="Proteomes" id="UP000044602"/>
    </source>
</evidence>